<dbReference type="InterPro" id="IPR015943">
    <property type="entry name" value="WD40/YVTN_repeat-like_dom_sf"/>
</dbReference>
<dbReference type="InterPro" id="IPR036322">
    <property type="entry name" value="WD40_repeat_dom_sf"/>
</dbReference>
<dbReference type="Proteomes" id="UP001152747">
    <property type="component" value="Unassembled WGS sequence"/>
</dbReference>
<evidence type="ECO:0000313" key="3">
    <source>
        <dbReference type="EMBL" id="CAI5449841.1"/>
    </source>
</evidence>
<dbReference type="EMBL" id="CANHGI010000004">
    <property type="protein sequence ID" value="CAI5449841.1"/>
    <property type="molecule type" value="Genomic_DNA"/>
</dbReference>
<dbReference type="AlphaFoldDB" id="A0A9P1IRK1"/>
<gene>
    <name evidence="3" type="ORF">CAMP_LOCUS12478</name>
</gene>
<dbReference type="GO" id="GO:0000398">
    <property type="term" value="P:mRNA splicing, via spliceosome"/>
    <property type="evidence" value="ECO:0007669"/>
    <property type="project" value="InterPro"/>
</dbReference>
<dbReference type="SMART" id="SM00320">
    <property type="entry name" value="WD40"/>
    <property type="match status" value="1"/>
</dbReference>
<reference evidence="3" key="1">
    <citation type="submission" date="2022-11" db="EMBL/GenBank/DDBJ databases">
        <authorList>
            <person name="Kikuchi T."/>
        </authorList>
    </citation>
    <scope>NUCLEOTIDE SEQUENCE</scope>
    <source>
        <strain evidence="3">PS1010</strain>
    </source>
</reference>
<dbReference type="InterPro" id="IPR001680">
    <property type="entry name" value="WD40_rpt"/>
</dbReference>
<dbReference type="PANTHER" id="PTHR43979:SF1">
    <property type="entry name" value="PRE-MRNA-PROCESSING FACTOR 17"/>
    <property type="match status" value="1"/>
</dbReference>
<sequence length="317" mass="36862">MDALLVCGCDSEISDDNIVMKDIANGKSASLNINSWLVVAPSVETRSDIRQVAMVDRKTKEIKSNPTFEELFKPESGPVNPFKTEKQRAQKNTLTGYRRQVFSSVYKCVCDIDGYTGPWSKYENEKTIAKPTPELQKDMDAFVKNKQEKSRRYKKEQKDNEQKAEESSSKTLKTIKELYWCQSSKKTMFLKDVIFQTKTLLQRTFERPVREVAFNNDATQFLSASFDRYVKLWDTETEQVMMIKITCFWLVCKIRRFGHIGEVIPVDEQDVGYEVELRKNIMEEFLQLPEGQYFDYVPVDGDRLIDEEDAEEQCCVD</sequence>
<accession>A0A9P1IRK1</accession>
<evidence type="ECO:0000256" key="1">
    <source>
        <dbReference type="PROSITE-ProRule" id="PRU00221"/>
    </source>
</evidence>
<protein>
    <submittedName>
        <fullName evidence="3">Uncharacterized protein</fullName>
    </submittedName>
</protein>
<dbReference type="GO" id="GO:0003729">
    <property type="term" value="F:mRNA binding"/>
    <property type="evidence" value="ECO:0007669"/>
    <property type="project" value="TreeGrafter"/>
</dbReference>
<dbReference type="PROSITE" id="PS50082">
    <property type="entry name" value="WD_REPEATS_2"/>
    <property type="match status" value="1"/>
</dbReference>
<dbReference type="PROSITE" id="PS50294">
    <property type="entry name" value="WD_REPEATS_REGION"/>
    <property type="match status" value="1"/>
</dbReference>
<name>A0A9P1IRK1_9PELO</name>
<feature type="repeat" description="WD" evidence="1">
    <location>
        <begin position="202"/>
        <end position="243"/>
    </location>
</feature>
<dbReference type="GO" id="GO:0071013">
    <property type="term" value="C:catalytic step 2 spliceosome"/>
    <property type="evidence" value="ECO:0007669"/>
    <property type="project" value="InterPro"/>
</dbReference>
<dbReference type="InterPro" id="IPR032847">
    <property type="entry name" value="PRPF17"/>
</dbReference>
<proteinExistence type="predicted"/>
<keyword evidence="4" id="KW-1185">Reference proteome</keyword>
<organism evidence="3 4">
    <name type="scientific">Caenorhabditis angaria</name>
    <dbReference type="NCBI Taxonomy" id="860376"/>
    <lineage>
        <taxon>Eukaryota</taxon>
        <taxon>Metazoa</taxon>
        <taxon>Ecdysozoa</taxon>
        <taxon>Nematoda</taxon>
        <taxon>Chromadorea</taxon>
        <taxon>Rhabditida</taxon>
        <taxon>Rhabditina</taxon>
        <taxon>Rhabditomorpha</taxon>
        <taxon>Rhabditoidea</taxon>
        <taxon>Rhabditidae</taxon>
        <taxon>Peloderinae</taxon>
        <taxon>Caenorhabditis</taxon>
    </lineage>
</organism>
<keyword evidence="1" id="KW-0853">WD repeat</keyword>
<evidence type="ECO:0000256" key="2">
    <source>
        <dbReference type="SAM" id="MobiDB-lite"/>
    </source>
</evidence>
<dbReference type="OrthoDB" id="10257301at2759"/>
<dbReference type="Gene3D" id="2.130.10.10">
    <property type="entry name" value="YVTN repeat-like/Quinoprotein amine dehydrogenase"/>
    <property type="match status" value="1"/>
</dbReference>
<evidence type="ECO:0000313" key="4">
    <source>
        <dbReference type="Proteomes" id="UP001152747"/>
    </source>
</evidence>
<comment type="caution">
    <text evidence="3">The sequence shown here is derived from an EMBL/GenBank/DDBJ whole genome shotgun (WGS) entry which is preliminary data.</text>
</comment>
<feature type="region of interest" description="Disordered" evidence="2">
    <location>
        <begin position="146"/>
        <end position="167"/>
    </location>
</feature>
<dbReference type="PANTHER" id="PTHR43979">
    <property type="entry name" value="PRE-MRNA-PROCESSING FACTOR 17"/>
    <property type="match status" value="1"/>
</dbReference>
<dbReference type="SUPFAM" id="SSF50978">
    <property type="entry name" value="WD40 repeat-like"/>
    <property type="match status" value="1"/>
</dbReference>